<name>A0A0A9C7R5_ARUDO</name>
<protein>
    <submittedName>
        <fullName evidence="1">Uncharacterized protein</fullName>
    </submittedName>
</protein>
<accession>A0A0A9C7R5</accession>
<reference evidence="1" key="2">
    <citation type="journal article" date="2015" name="Data Brief">
        <title>Shoot transcriptome of the giant reed, Arundo donax.</title>
        <authorList>
            <person name="Barrero R.A."/>
            <person name="Guerrero F.D."/>
            <person name="Moolhuijzen P."/>
            <person name="Goolsby J.A."/>
            <person name="Tidwell J."/>
            <person name="Bellgard S.E."/>
            <person name="Bellgard M.I."/>
        </authorList>
    </citation>
    <scope>NUCLEOTIDE SEQUENCE</scope>
    <source>
        <tissue evidence="1">Shoot tissue taken approximately 20 cm above the soil surface</tissue>
    </source>
</reference>
<evidence type="ECO:0000313" key="1">
    <source>
        <dbReference type="EMBL" id="JAD69455.1"/>
    </source>
</evidence>
<dbReference type="EMBL" id="GBRH01228440">
    <property type="protein sequence ID" value="JAD69455.1"/>
    <property type="molecule type" value="Transcribed_RNA"/>
</dbReference>
<reference evidence="1" key="1">
    <citation type="submission" date="2014-09" db="EMBL/GenBank/DDBJ databases">
        <authorList>
            <person name="Magalhaes I.L.F."/>
            <person name="Oliveira U."/>
            <person name="Santos F.R."/>
            <person name="Vidigal T.H.D.A."/>
            <person name="Brescovit A.D."/>
            <person name="Santos A.J."/>
        </authorList>
    </citation>
    <scope>NUCLEOTIDE SEQUENCE</scope>
    <source>
        <tissue evidence="1">Shoot tissue taken approximately 20 cm above the soil surface</tissue>
    </source>
</reference>
<organism evidence="1">
    <name type="scientific">Arundo donax</name>
    <name type="common">Giant reed</name>
    <name type="synonym">Donax arundinaceus</name>
    <dbReference type="NCBI Taxonomy" id="35708"/>
    <lineage>
        <taxon>Eukaryota</taxon>
        <taxon>Viridiplantae</taxon>
        <taxon>Streptophyta</taxon>
        <taxon>Embryophyta</taxon>
        <taxon>Tracheophyta</taxon>
        <taxon>Spermatophyta</taxon>
        <taxon>Magnoliopsida</taxon>
        <taxon>Liliopsida</taxon>
        <taxon>Poales</taxon>
        <taxon>Poaceae</taxon>
        <taxon>PACMAD clade</taxon>
        <taxon>Arundinoideae</taxon>
        <taxon>Arundineae</taxon>
        <taxon>Arundo</taxon>
    </lineage>
</organism>
<dbReference type="AlphaFoldDB" id="A0A0A9C7R5"/>
<proteinExistence type="predicted"/>
<sequence>MALGAFDSRWVKLVHL</sequence>